<evidence type="ECO:0000313" key="1">
    <source>
        <dbReference type="EMBL" id="KAK3722034.1"/>
    </source>
</evidence>
<proteinExistence type="predicted"/>
<reference evidence="1" key="1">
    <citation type="submission" date="2023-07" db="EMBL/GenBank/DDBJ databases">
        <title>Black Yeasts Isolated from many extreme environments.</title>
        <authorList>
            <person name="Coleine C."/>
            <person name="Stajich J.E."/>
            <person name="Selbmann L."/>
        </authorList>
    </citation>
    <scope>NUCLEOTIDE SEQUENCE</scope>
    <source>
        <strain evidence="1">CCFEE 5714</strain>
    </source>
</reference>
<name>A0ACC3NSC5_9PEZI</name>
<keyword evidence="2" id="KW-1185">Reference proteome</keyword>
<dbReference type="EMBL" id="JAUTXU010000015">
    <property type="protein sequence ID" value="KAK3722034.1"/>
    <property type="molecule type" value="Genomic_DNA"/>
</dbReference>
<evidence type="ECO:0000313" key="2">
    <source>
        <dbReference type="Proteomes" id="UP001281147"/>
    </source>
</evidence>
<accession>A0ACC3NSC5</accession>
<organism evidence="1 2">
    <name type="scientific">Vermiconidia calcicola</name>
    <dbReference type="NCBI Taxonomy" id="1690605"/>
    <lineage>
        <taxon>Eukaryota</taxon>
        <taxon>Fungi</taxon>
        <taxon>Dikarya</taxon>
        <taxon>Ascomycota</taxon>
        <taxon>Pezizomycotina</taxon>
        <taxon>Dothideomycetes</taxon>
        <taxon>Dothideomycetidae</taxon>
        <taxon>Mycosphaerellales</taxon>
        <taxon>Extremaceae</taxon>
        <taxon>Vermiconidia</taxon>
    </lineage>
</organism>
<dbReference type="Proteomes" id="UP001281147">
    <property type="component" value="Unassembled WGS sequence"/>
</dbReference>
<protein>
    <submittedName>
        <fullName evidence="1">Uncharacterized protein</fullName>
    </submittedName>
</protein>
<sequence>MAKRKQADATPATRPYKKRKAAEIAKTKLKDFTDDEDVAPDEEEQATKTRKRKPKNDKAPNLVAPSGSRIWKTVSKLASGARFTEKALYDEATQRFSQVLNVETSKDFTLTPLVLTEGPLKGRRVFLVDAVVQPFRILDLPPEIRTMIYAFLLGDKKTITMTSVKPVYDSRRAVQQGYDDHKRHPGLDWDRKTAKWIGQKPSPAALLRVSQQFLHQTAPVLYGNNSFYAFDFSSLLLFLESIGSMRQYLRHLLVGNQGYMVSKVRPVLNKLKDAADLRSFSLDHTNVCGESYRSYTGTVSPDRFVRDATPMLKAINKSQKDSDSGFTVLDIVTLSSKLCPLCDPHGQSYQADADKCFDDNRWSGCQVKCKDLAEHCQEVEAKLRKLVAKTVGMKEEETEVEEEVETSDCATQ</sequence>
<gene>
    <name evidence="1" type="ORF">LTR37_002850</name>
</gene>
<comment type="caution">
    <text evidence="1">The sequence shown here is derived from an EMBL/GenBank/DDBJ whole genome shotgun (WGS) entry which is preliminary data.</text>
</comment>